<reference evidence="2 3" key="1">
    <citation type="journal article" date="2019" name="Int. J. Syst. Evol. Microbiol.">
        <title>The Global Catalogue of Microorganisms (GCM) 10K type strain sequencing project: providing services to taxonomists for standard genome sequencing and annotation.</title>
        <authorList>
            <consortium name="The Broad Institute Genomics Platform"/>
            <consortium name="The Broad Institute Genome Sequencing Center for Infectious Disease"/>
            <person name="Wu L."/>
            <person name="Ma J."/>
        </authorList>
    </citation>
    <scope>NUCLEOTIDE SEQUENCE [LARGE SCALE GENOMIC DNA]</scope>
    <source>
        <strain evidence="2 3">CGMCC 1.12125</strain>
    </source>
</reference>
<dbReference type="Pfam" id="PF02643">
    <property type="entry name" value="DUF192"/>
    <property type="match status" value="1"/>
</dbReference>
<dbReference type="RefSeq" id="WP_247375858.1">
    <property type="nucleotide sequence ID" value="NZ_JALLGV010000001.1"/>
</dbReference>
<dbReference type="Proteomes" id="UP001597119">
    <property type="component" value="Unassembled WGS sequence"/>
</dbReference>
<feature type="compositionally biased region" description="Low complexity" evidence="1">
    <location>
        <begin position="134"/>
        <end position="144"/>
    </location>
</feature>
<evidence type="ECO:0000313" key="3">
    <source>
        <dbReference type="Proteomes" id="UP001597119"/>
    </source>
</evidence>
<accession>A0ABD6CAK5</accession>
<gene>
    <name evidence="2" type="ORF">ACFR9U_07700</name>
</gene>
<dbReference type="InterPro" id="IPR003795">
    <property type="entry name" value="DUF192"/>
</dbReference>
<comment type="caution">
    <text evidence="2">The sequence shown here is derived from an EMBL/GenBank/DDBJ whole genome shotgun (WGS) entry which is preliminary data.</text>
</comment>
<feature type="region of interest" description="Disordered" evidence="1">
    <location>
        <begin position="123"/>
        <end position="144"/>
    </location>
</feature>
<dbReference type="Gene3D" id="2.60.120.1140">
    <property type="entry name" value="Protein of unknown function DUF192"/>
    <property type="match status" value="1"/>
</dbReference>
<protein>
    <submittedName>
        <fullName evidence="2">DUF192 domain-containing protein</fullName>
    </submittedName>
</protein>
<organism evidence="2 3">
    <name type="scientific">Halorientalis brevis</name>
    <dbReference type="NCBI Taxonomy" id="1126241"/>
    <lineage>
        <taxon>Archaea</taxon>
        <taxon>Methanobacteriati</taxon>
        <taxon>Methanobacteriota</taxon>
        <taxon>Stenosarchaea group</taxon>
        <taxon>Halobacteria</taxon>
        <taxon>Halobacteriales</taxon>
        <taxon>Haloarculaceae</taxon>
        <taxon>Halorientalis</taxon>
    </lineage>
</organism>
<evidence type="ECO:0000256" key="1">
    <source>
        <dbReference type="SAM" id="MobiDB-lite"/>
    </source>
</evidence>
<dbReference type="EMBL" id="JBHUDJ010000003">
    <property type="protein sequence ID" value="MFD1586863.1"/>
    <property type="molecule type" value="Genomic_DNA"/>
</dbReference>
<dbReference type="InterPro" id="IPR038695">
    <property type="entry name" value="Saro_0823-like_sf"/>
</dbReference>
<sequence length="144" mass="15629">MRVVHDPDGDRRALATDVEIADTFVTKTLGLMGKSSIPDEYALVFTFGEPDFLHRLFDTIPRQYIHMLFVRTPLDVLWLREDEVVKTETLSPWVGLGAARADTIVELPAGAAEGVEVGDTVVIEDGPSGDDRATAGAESGETEA</sequence>
<keyword evidence="3" id="KW-1185">Reference proteome</keyword>
<name>A0ABD6CAK5_9EURY</name>
<dbReference type="AlphaFoldDB" id="A0ABD6CAK5"/>
<proteinExistence type="predicted"/>
<evidence type="ECO:0000313" key="2">
    <source>
        <dbReference type="EMBL" id="MFD1586863.1"/>
    </source>
</evidence>